<dbReference type="Proteomes" id="UP000565579">
    <property type="component" value="Unassembled WGS sequence"/>
</dbReference>
<evidence type="ECO:0000256" key="2">
    <source>
        <dbReference type="SAM" id="SignalP"/>
    </source>
</evidence>
<dbReference type="AlphaFoldDB" id="A0A7X0TXA6"/>
<evidence type="ECO:0008006" key="5">
    <source>
        <dbReference type="Google" id="ProtNLM"/>
    </source>
</evidence>
<proteinExistence type="predicted"/>
<evidence type="ECO:0000313" key="4">
    <source>
        <dbReference type="Proteomes" id="UP000565579"/>
    </source>
</evidence>
<evidence type="ECO:0000256" key="1">
    <source>
        <dbReference type="SAM" id="MobiDB-lite"/>
    </source>
</evidence>
<feature type="region of interest" description="Disordered" evidence="1">
    <location>
        <begin position="162"/>
        <end position="193"/>
    </location>
</feature>
<comment type="caution">
    <text evidence="3">The sequence shown here is derived from an EMBL/GenBank/DDBJ whole genome shotgun (WGS) entry which is preliminary data.</text>
</comment>
<gene>
    <name evidence="3" type="ORF">HD593_001784</name>
</gene>
<keyword evidence="2" id="KW-0732">Signal</keyword>
<accession>A0A7X0TXA6</accession>
<dbReference type="EMBL" id="JACHMI010000001">
    <property type="protein sequence ID" value="MBB6546989.1"/>
    <property type="molecule type" value="Genomic_DNA"/>
</dbReference>
<sequence>MRASLVRRSVTSMTAVLSLSGVLVGASLAAASPAAATTNCSTWAKKTIALPGKPDLLVEARTCVLTDGNYRKGRVQVKWSQDGLTYGNRFDKFVVQARLERSIVHATTNCDYRHEVNSQGGGSETCDTPFKYSSVDGSWIGDGKIVYNVNNDGKGDYTWGLKGSPSLLSAPGEEDDTVENPAPDPADTPEPTT</sequence>
<evidence type="ECO:0000313" key="3">
    <source>
        <dbReference type="EMBL" id="MBB6546989.1"/>
    </source>
</evidence>
<organism evidence="3 4">
    <name type="scientific">Nonomuraea rubra</name>
    <dbReference type="NCBI Taxonomy" id="46180"/>
    <lineage>
        <taxon>Bacteria</taxon>
        <taxon>Bacillati</taxon>
        <taxon>Actinomycetota</taxon>
        <taxon>Actinomycetes</taxon>
        <taxon>Streptosporangiales</taxon>
        <taxon>Streptosporangiaceae</taxon>
        <taxon>Nonomuraea</taxon>
    </lineage>
</organism>
<reference evidence="3 4" key="1">
    <citation type="submission" date="2020-08" db="EMBL/GenBank/DDBJ databases">
        <title>Sequencing the genomes of 1000 actinobacteria strains.</title>
        <authorList>
            <person name="Klenk H.-P."/>
        </authorList>
    </citation>
    <scope>NUCLEOTIDE SEQUENCE [LARGE SCALE GENOMIC DNA]</scope>
    <source>
        <strain evidence="3 4">DSM 43768</strain>
    </source>
</reference>
<dbReference type="RefSeq" id="WP_185101712.1">
    <property type="nucleotide sequence ID" value="NZ_JACHMI010000001.1"/>
</dbReference>
<feature type="chain" id="PRO_5031127999" description="Secreted protein" evidence="2">
    <location>
        <begin position="37"/>
        <end position="193"/>
    </location>
</feature>
<feature type="compositionally biased region" description="Pro residues" evidence="1">
    <location>
        <begin position="182"/>
        <end position="193"/>
    </location>
</feature>
<name>A0A7X0TXA6_9ACTN</name>
<protein>
    <recommendedName>
        <fullName evidence="5">Secreted protein</fullName>
    </recommendedName>
</protein>
<feature type="signal peptide" evidence="2">
    <location>
        <begin position="1"/>
        <end position="36"/>
    </location>
</feature>
<keyword evidence="4" id="KW-1185">Reference proteome</keyword>